<evidence type="ECO:0000313" key="8">
    <source>
        <dbReference type="EMBL" id="PSJ16754.1"/>
    </source>
</evidence>
<dbReference type="NCBIfam" id="TIGR01770">
    <property type="entry name" value="NDH_I_N"/>
    <property type="match status" value="1"/>
</dbReference>
<feature type="transmembrane region" description="Helical" evidence="5">
    <location>
        <begin position="131"/>
        <end position="150"/>
    </location>
</feature>
<dbReference type="NCBIfam" id="NF004442">
    <property type="entry name" value="PRK05777.1-5"/>
    <property type="match status" value="1"/>
</dbReference>
<comment type="subcellular location">
    <subcellularLocation>
        <location evidence="5">Cell membrane</location>
        <topology evidence="5">Multi-pass membrane protein</topology>
    </subcellularLocation>
    <subcellularLocation>
        <location evidence="1">Endomembrane system</location>
        <topology evidence="1">Multi-pass membrane protein</topology>
    </subcellularLocation>
    <subcellularLocation>
        <location evidence="6">Membrane</location>
        <topology evidence="6">Multi-pass membrane protein</topology>
    </subcellularLocation>
</comment>
<dbReference type="PANTHER" id="PTHR22773">
    <property type="entry name" value="NADH DEHYDROGENASE"/>
    <property type="match status" value="1"/>
</dbReference>
<dbReference type="GO" id="GO:0012505">
    <property type="term" value="C:endomembrane system"/>
    <property type="evidence" value="ECO:0007669"/>
    <property type="project" value="UniProtKB-SubCell"/>
</dbReference>
<feature type="transmembrane region" description="Helical" evidence="5">
    <location>
        <begin position="300"/>
        <end position="317"/>
    </location>
</feature>
<evidence type="ECO:0000256" key="5">
    <source>
        <dbReference type="HAMAP-Rule" id="MF_00445"/>
    </source>
</evidence>
<keyword evidence="3 5" id="KW-1133">Transmembrane helix</keyword>
<keyword evidence="5" id="KW-1278">Translocase</keyword>
<dbReference type="InterPro" id="IPR010096">
    <property type="entry name" value="NADH-Q_OxRdtase_suN/2"/>
</dbReference>
<comment type="subunit">
    <text evidence="5">NDH-1 is composed of 14 different subunits. Subunits NuoA, H, J, K, L, M, N constitute the membrane sector of the complex.</text>
</comment>
<comment type="similarity">
    <text evidence="5">Belongs to the complex I subunit 2 family.</text>
</comment>
<evidence type="ECO:0000256" key="4">
    <source>
        <dbReference type="ARBA" id="ARBA00023136"/>
    </source>
</evidence>
<dbReference type="EC" id="7.1.1.-" evidence="5"/>
<keyword evidence="5" id="KW-0520">NAD</keyword>
<dbReference type="HAMAP" id="MF_00445">
    <property type="entry name" value="NDH1_NuoN_1"/>
    <property type="match status" value="1"/>
</dbReference>
<keyword evidence="5" id="KW-0830">Ubiquinone</keyword>
<feature type="transmembrane region" description="Helical" evidence="5">
    <location>
        <begin position="457"/>
        <end position="477"/>
    </location>
</feature>
<dbReference type="Pfam" id="PF00361">
    <property type="entry name" value="Proton_antipo_M"/>
    <property type="match status" value="1"/>
</dbReference>
<dbReference type="PRINTS" id="PR01434">
    <property type="entry name" value="NADHDHGNASE5"/>
</dbReference>
<reference evidence="8 9" key="1">
    <citation type="submission" date="2018-03" db="EMBL/GenBank/DDBJ databases">
        <title>Draft genome of Nitrosomonas supralitoralis APG5.</title>
        <authorList>
            <person name="Urakawa H."/>
            <person name="Lopez J.V."/>
        </authorList>
    </citation>
    <scope>NUCLEOTIDE SEQUENCE [LARGE SCALE GENOMIC DNA]</scope>
    <source>
        <strain evidence="8 9">APG5</strain>
    </source>
</reference>
<accession>A0A2P7NTF3</accession>
<evidence type="ECO:0000256" key="2">
    <source>
        <dbReference type="ARBA" id="ARBA00022692"/>
    </source>
</evidence>
<keyword evidence="2 5" id="KW-0812">Transmembrane</keyword>
<dbReference type="GO" id="GO:0042773">
    <property type="term" value="P:ATP synthesis coupled electron transport"/>
    <property type="evidence" value="ECO:0007669"/>
    <property type="project" value="InterPro"/>
</dbReference>
<keyword evidence="5" id="KW-0813">Transport</keyword>
<evidence type="ECO:0000313" key="9">
    <source>
        <dbReference type="Proteomes" id="UP000241912"/>
    </source>
</evidence>
<dbReference type="GO" id="GO:0005886">
    <property type="term" value="C:plasma membrane"/>
    <property type="evidence" value="ECO:0007669"/>
    <property type="project" value="UniProtKB-SubCell"/>
</dbReference>
<keyword evidence="5" id="KW-1003">Cell membrane</keyword>
<evidence type="ECO:0000256" key="6">
    <source>
        <dbReference type="RuleBase" id="RU000320"/>
    </source>
</evidence>
<dbReference type="RefSeq" id="WP_106707457.1">
    <property type="nucleotide sequence ID" value="NZ_PXXU01000037.1"/>
</dbReference>
<sequence>MNFIPPDFAPASSEIFMLIMVCVVMLADLAAGEGRRYVAYLITQITLLGCAILTFVTFSTESTLTFHGMFIDDSMADTLKLMVYGTVSAVLVYSHSYMADRGMLKGEFFSLILFATLGMMVMISASHFLTLYIGLELLSLSLYALVALRRESLMATEAAMKFFVLGALASGFLLYGMSLVYGATGTLHVSMLAQIIQSGASSKEVLVVGLVFIVAGIAFKLSAAPFHMWAPDVYQGAPTAVTLFVGSAPKLAAFGFVMRLLVEGMGEMVTDWQGMLVILAVLSMAVGNIAAIAQTNIKRMLAYSTISHMGFLLLGFISADTNGYSSSLFYVIAYVLMTLGTFAMVMLLCRYGFEAENIDDFKGLNKRSSLYAFITLLLMLSLTGIPPMIGFYAKFAVLQAVVNAGYVWLAVVGVLFSLIGAFYYLRIIKLMYFDEPETIEPIVSNSDVRILLSANGFAVLALGIFPQSLMGLSLYAIQNSM</sequence>
<dbReference type="Proteomes" id="UP000241912">
    <property type="component" value="Unassembled WGS sequence"/>
</dbReference>
<keyword evidence="4 5" id="KW-0472">Membrane</keyword>
<feature type="transmembrane region" description="Helical" evidence="5">
    <location>
        <begin position="78"/>
        <end position="96"/>
    </location>
</feature>
<evidence type="ECO:0000259" key="7">
    <source>
        <dbReference type="Pfam" id="PF00361"/>
    </source>
</evidence>
<feature type="transmembrane region" description="Helical" evidence="5">
    <location>
        <begin position="370"/>
        <end position="393"/>
    </location>
</feature>
<feature type="transmembrane region" description="Helical" evidence="5">
    <location>
        <begin position="15"/>
        <end position="31"/>
    </location>
</feature>
<keyword evidence="5" id="KW-0874">Quinone</keyword>
<comment type="catalytic activity">
    <reaction evidence="5">
        <text>a quinone + NADH + 5 H(+)(in) = a quinol + NAD(+) + 4 H(+)(out)</text>
        <dbReference type="Rhea" id="RHEA:57888"/>
        <dbReference type="ChEBI" id="CHEBI:15378"/>
        <dbReference type="ChEBI" id="CHEBI:24646"/>
        <dbReference type="ChEBI" id="CHEBI:57540"/>
        <dbReference type="ChEBI" id="CHEBI:57945"/>
        <dbReference type="ChEBI" id="CHEBI:132124"/>
    </reaction>
</comment>
<comment type="function">
    <text evidence="5">NDH-1 shuttles electrons from NADH, via FMN and iron-sulfur (Fe-S) centers, to quinones in the respiratory chain. The immediate electron acceptor for the enzyme in this species is believed to be ubiquinone. Couples the redox reaction to proton translocation (for every two electrons transferred, four hydrogen ions are translocated across the cytoplasmic membrane), and thus conserves the redox energy in a proton gradient.</text>
</comment>
<name>A0A2P7NTF3_9PROT</name>
<feature type="domain" description="NADH:quinone oxidoreductase/Mrp antiporter transmembrane" evidence="7">
    <location>
        <begin position="125"/>
        <end position="419"/>
    </location>
</feature>
<dbReference type="GO" id="GO:0050136">
    <property type="term" value="F:NADH dehydrogenase (quinone) (non-electrogenic) activity"/>
    <property type="evidence" value="ECO:0007669"/>
    <property type="project" value="UniProtKB-UniRule"/>
</dbReference>
<comment type="caution">
    <text evidence="8">The sequence shown here is derived from an EMBL/GenBank/DDBJ whole genome shotgun (WGS) entry which is preliminary data.</text>
</comment>
<feature type="transmembrane region" description="Helical" evidence="5">
    <location>
        <begin position="38"/>
        <end position="58"/>
    </location>
</feature>
<dbReference type="InterPro" id="IPR001750">
    <property type="entry name" value="ND/Mrp_TM"/>
</dbReference>
<feature type="transmembrane region" description="Helical" evidence="5">
    <location>
        <begin position="274"/>
        <end position="293"/>
    </location>
</feature>
<gene>
    <name evidence="5" type="primary">nuoN</name>
    <name evidence="8" type="ORF">C7H79_11760</name>
</gene>
<feature type="transmembrane region" description="Helical" evidence="5">
    <location>
        <begin position="205"/>
        <end position="229"/>
    </location>
</feature>
<dbReference type="OrthoDB" id="9768329at2"/>
<feature type="transmembrane region" description="Helical" evidence="5">
    <location>
        <begin position="241"/>
        <end position="262"/>
    </location>
</feature>
<organism evidence="8 9">
    <name type="scientific">Nitrosomonas supralitoralis</name>
    <dbReference type="NCBI Taxonomy" id="2116706"/>
    <lineage>
        <taxon>Bacteria</taxon>
        <taxon>Pseudomonadati</taxon>
        <taxon>Pseudomonadota</taxon>
        <taxon>Betaproteobacteria</taxon>
        <taxon>Nitrosomonadales</taxon>
        <taxon>Nitrosomonadaceae</taxon>
        <taxon>Nitrosomonas</taxon>
    </lineage>
</organism>
<feature type="transmembrane region" description="Helical" evidence="5">
    <location>
        <begin position="329"/>
        <end position="349"/>
    </location>
</feature>
<dbReference type="GO" id="GO:0048038">
    <property type="term" value="F:quinone binding"/>
    <property type="evidence" value="ECO:0007669"/>
    <property type="project" value="UniProtKB-KW"/>
</dbReference>
<evidence type="ECO:0000256" key="3">
    <source>
        <dbReference type="ARBA" id="ARBA00022989"/>
    </source>
</evidence>
<dbReference type="GO" id="GO:0008137">
    <property type="term" value="F:NADH dehydrogenase (ubiquinone) activity"/>
    <property type="evidence" value="ECO:0007669"/>
    <property type="project" value="InterPro"/>
</dbReference>
<dbReference type="AlphaFoldDB" id="A0A2P7NTF3"/>
<dbReference type="EMBL" id="PXXU01000037">
    <property type="protein sequence ID" value="PSJ16754.1"/>
    <property type="molecule type" value="Genomic_DNA"/>
</dbReference>
<feature type="transmembrane region" description="Helical" evidence="5">
    <location>
        <begin position="108"/>
        <end position="125"/>
    </location>
</feature>
<keyword evidence="9" id="KW-1185">Reference proteome</keyword>
<feature type="transmembrane region" description="Helical" evidence="5">
    <location>
        <begin position="405"/>
        <end position="425"/>
    </location>
</feature>
<feature type="transmembrane region" description="Helical" evidence="5">
    <location>
        <begin position="162"/>
        <end position="185"/>
    </location>
</feature>
<evidence type="ECO:0000256" key="1">
    <source>
        <dbReference type="ARBA" id="ARBA00004127"/>
    </source>
</evidence>
<protein>
    <recommendedName>
        <fullName evidence="5">NADH-quinone oxidoreductase subunit N</fullName>
        <ecNumber evidence="5">7.1.1.-</ecNumber>
    </recommendedName>
    <alternativeName>
        <fullName evidence="5">NADH dehydrogenase I subunit N</fullName>
    </alternativeName>
    <alternativeName>
        <fullName evidence="5">NDH-1 subunit N</fullName>
    </alternativeName>
</protein>
<proteinExistence type="inferred from homology"/>